<evidence type="ECO:0000313" key="2">
    <source>
        <dbReference type="Proteomes" id="UP000325081"/>
    </source>
</evidence>
<dbReference type="EMBL" id="BKCP01010737">
    <property type="protein sequence ID" value="GER53752.1"/>
    <property type="molecule type" value="Genomic_DNA"/>
</dbReference>
<dbReference type="Proteomes" id="UP000325081">
    <property type="component" value="Unassembled WGS sequence"/>
</dbReference>
<gene>
    <name evidence="1" type="ORF">STAS_31308</name>
</gene>
<reference evidence="2" key="1">
    <citation type="journal article" date="2019" name="Curr. Biol.">
        <title>Genome Sequence of Striga asiatica Provides Insight into the Evolution of Plant Parasitism.</title>
        <authorList>
            <person name="Yoshida S."/>
            <person name="Kim S."/>
            <person name="Wafula E.K."/>
            <person name="Tanskanen J."/>
            <person name="Kim Y.M."/>
            <person name="Honaas L."/>
            <person name="Yang Z."/>
            <person name="Spallek T."/>
            <person name="Conn C.E."/>
            <person name="Ichihashi Y."/>
            <person name="Cheong K."/>
            <person name="Cui S."/>
            <person name="Der J.P."/>
            <person name="Gundlach H."/>
            <person name="Jiao Y."/>
            <person name="Hori C."/>
            <person name="Ishida J.K."/>
            <person name="Kasahara H."/>
            <person name="Kiba T."/>
            <person name="Kim M.S."/>
            <person name="Koo N."/>
            <person name="Laohavisit A."/>
            <person name="Lee Y.H."/>
            <person name="Lumba S."/>
            <person name="McCourt P."/>
            <person name="Mortimer J.C."/>
            <person name="Mutuku J.M."/>
            <person name="Nomura T."/>
            <person name="Sasaki-Sekimoto Y."/>
            <person name="Seto Y."/>
            <person name="Wang Y."/>
            <person name="Wakatake T."/>
            <person name="Sakakibara H."/>
            <person name="Demura T."/>
            <person name="Yamaguchi S."/>
            <person name="Yoneyama K."/>
            <person name="Manabe R.I."/>
            <person name="Nelson D.C."/>
            <person name="Schulman A.H."/>
            <person name="Timko M.P."/>
            <person name="dePamphilis C.W."/>
            <person name="Choi D."/>
            <person name="Shirasu K."/>
        </authorList>
    </citation>
    <scope>NUCLEOTIDE SEQUENCE [LARGE SCALE GENOMIC DNA]</scope>
    <source>
        <strain evidence="2">cv. UVA1</strain>
    </source>
</reference>
<protein>
    <submittedName>
        <fullName evidence="1">Glucose-6-phosphate 1-dehydrogenase</fullName>
    </submittedName>
</protein>
<dbReference type="AlphaFoldDB" id="A0A5A7R8K4"/>
<evidence type="ECO:0000313" key="1">
    <source>
        <dbReference type="EMBL" id="GER53752.1"/>
    </source>
</evidence>
<keyword evidence="2" id="KW-1185">Reference proteome</keyword>
<proteinExistence type="predicted"/>
<name>A0A5A7R8K4_STRAF</name>
<sequence>MRSSNRLLRHQKARWWAISRASRKKEKVTKVLKVAERTGSVEIPNPHDVSRHILNATQIPNDGMKFEDGEIGQAQNLQWAAAFMAVAVGSIMHGINEALHLKDQLDANKANQICRDHMKVLKMQLESIKDEYKKVFHDVRTATVEGAHLKANSDGAPYESQLATMVKGREDKMRTHAEAVQH</sequence>
<comment type="caution">
    <text evidence="1">The sequence shown here is derived from an EMBL/GenBank/DDBJ whole genome shotgun (WGS) entry which is preliminary data.</text>
</comment>
<accession>A0A5A7R8K4</accession>
<organism evidence="1 2">
    <name type="scientific">Striga asiatica</name>
    <name type="common">Asiatic witchweed</name>
    <name type="synonym">Buchnera asiatica</name>
    <dbReference type="NCBI Taxonomy" id="4170"/>
    <lineage>
        <taxon>Eukaryota</taxon>
        <taxon>Viridiplantae</taxon>
        <taxon>Streptophyta</taxon>
        <taxon>Embryophyta</taxon>
        <taxon>Tracheophyta</taxon>
        <taxon>Spermatophyta</taxon>
        <taxon>Magnoliopsida</taxon>
        <taxon>eudicotyledons</taxon>
        <taxon>Gunneridae</taxon>
        <taxon>Pentapetalae</taxon>
        <taxon>asterids</taxon>
        <taxon>lamiids</taxon>
        <taxon>Lamiales</taxon>
        <taxon>Orobanchaceae</taxon>
        <taxon>Buchnereae</taxon>
        <taxon>Striga</taxon>
    </lineage>
</organism>